<reference evidence="2 3" key="1">
    <citation type="journal article" date="2020" name="ISME J.">
        <title>Uncovering the hidden diversity of litter-decomposition mechanisms in mushroom-forming fungi.</title>
        <authorList>
            <person name="Floudas D."/>
            <person name="Bentzer J."/>
            <person name="Ahren D."/>
            <person name="Johansson T."/>
            <person name="Persson P."/>
            <person name="Tunlid A."/>
        </authorList>
    </citation>
    <scope>NUCLEOTIDE SEQUENCE [LARGE SCALE GENOMIC DNA]</scope>
    <source>
        <strain evidence="2 3">CBS 146.42</strain>
    </source>
</reference>
<sequence>MEFHKRTNMKLLEESFTLPPDMSALGGNGRGTGYPLYITAKRYHVQEVQVFERDSDAITVLAFHSTSFHKETWEPTLEALFEALITNGLGKVKIREVWAVDCPNHGHAGILNREVLKRKEFATDFSCERYAMAIHRFLLGAPKCFGVDFSKRRLVGLGHSLGANALLLLQGLQPVFPFISFIIVEPMVSPGDGHDLDKLRARLVESAKRRAFEWPDRETAFLSLKEDRRTKRWDESVLRTFAKHAMAESPSGAVTLACTPQQEQAMYLDVPGATRPVEELTRLCSLLPVHLVIGLKNDFMYGAPLSSPFKMLIYVPISPRVVHERLLDPASGRIYASVKEVPDIGHLIPQEIPKKLGGLVHELLALIMERQAKL</sequence>
<gene>
    <name evidence="2" type="ORF">D9756_011591</name>
</gene>
<evidence type="ECO:0000313" key="3">
    <source>
        <dbReference type="Proteomes" id="UP000559027"/>
    </source>
</evidence>
<dbReference type="AlphaFoldDB" id="A0A8H5CKB0"/>
<proteinExistence type="predicted"/>
<feature type="domain" description="AB hydrolase-1" evidence="1">
    <location>
        <begin position="61"/>
        <end position="349"/>
    </location>
</feature>
<dbReference type="EMBL" id="JAACJO010000111">
    <property type="protein sequence ID" value="KAF5343309.1"/>
    <property type="molecule type" value="Genomic_DNA"/>
</dbReference>
<dbReference type="InterPro" id="IPR029058">
    <property type="entry name" value="AB_hydrolase_fold"/>
</dbReference>
<dbReference type="SUPFAM" id="SSF53474">
    <property type="entry name" value="alpha/beta-Hydrolases"/>
    <property type="match status" value="1"/>
</dbReference>
<dbReference type="InterPro" id="IPR000073">
    <property type="entry name" value="AB_hydrolase_1"/>
</dbReference>
<protein>
    <recommendedName>
        <fullName evidence="1">AB hydrolase-1 domain-containing protein</fullName>
    </recommendedName>
</protein>
<organism evidence="2 3">
    <name type="scientific">Leucocoprinus leucothites</name>
    <dbReference type="NCBI Taxonomy" id="201217"/>
    <lineage>
        <taxon>Eukaryota</taxon>
        <taxon>Fungi</taxon>
        <taxon>Dikarya</taxon>
        <taxon>Basidiomycota</taxon>
        <taxon>Agaricomycotina</taxon>
        <taxon>Agaricomycetes</taxon>
        <taxon>Agaricomycetidae</taxon>
        <taxon>Agaricales</taxon>
        <taxon>Agaricineae</taxon>
        <taxon>Agaricaceae</taxon>
        <taxon>Leucocoprinus</taxon>
    </lineage>
</organism>
<evidence type="ECO:0000313" key="2">
    <source>
        <dbReference type="EMBL" id="KAF5343309.1"/>
    </source>
</evidence>
<comment type="caution">
    <text evidence="2">The sequence shown here is derived from an EMBL/GenBank/DDBJ whole genome shotgun (WGS) entry which is preliminary data.</text>
</comment>
<dbReference type="OrthoDB" id="94039at2759"/>
<dbReference type="Pfam" id="PF12697">
    <property type="entry name" value="Abhydrolase_6"/>
    <property type="match status" value="1"/>
</dbReference>
<dbReference type="Gene3D" id="3.40.50.1820">
    <property type="entry name" value="alpha/beta hydrolase"/>
    <property type="match status" value="1"/>
</dbReference>
<dbReference type="Proteomes" id="UP000559027">
    <property type="component" value="Unassembled WGS sequence"/>
</dbReference>
<accession>A0A8H5CKB0</accession>
<keyword evidence="3" id="KW-1185">Reference proteome</keyword>
<evidence type="ECO:0000259" key="1">
    <source>
        <dbReference type="Pfam" id="PF12697"/>
    </source>
</evidence>
<name>A0A8H5CKB0_9AGAR</name>